<evidence type="ECO:0000259" key="6">
    <source>
        <dbReference type="Pfam" id="PF22544"/>
    </source>
</evidence>
<dbReference type="InterPro" id="IPR053879">
    <property type="entry name" value="HYDIN_VesB_CFA65-like_Ig"/>
</dbReference>
<protein>
    <recommendedName>
        <fullName evidence="6">HYDIN/VesB/CFA65-like Ig-like domain-containing protein</fullName>
    </recommendedName>
</protein>
<dbReference type="Gene3D" id="2.60.40.10">
    <property type="entry name" value="Immunoglobulins"/>
    <property type="match status" value="5"/>
</dbReference>
<evidence type="ECO:0000313" key="7">
    <source>
        <dbReference type="Ensembl" id="ENSNFUP00015024684.1"/>
    </source>
</evidence>
<dbReference type="Pfam" id="PF22544">
    <property type="entry name" value="HYDIN_VesB_CFA65-like_Ig"/>
    <property type="match status" value="2"/>
</dbReference>
<keyword evidence="4" id="KW-0969">Cilium</keyword>
<feature type="domain" description="HYDIN/VesB/CFA65-like Ig-like" evidence="6">
    <location>
        <begin position="142"/>
        <end position="192"/>
    </location>
</feature>
<evidence type="ECO:0000256" key="5">
    <source>
        <dbReference type="ARBA" id="ARBA00023273"/>
    </source>
</evidence>
<dbReference type="GO" id="GO:1904158">
    <property type="term" value="P:axonemal central apparatus assembly"/>
    <property type="evidence" value="ECO:0007669"/>
    <property type="project" value="TreeGrafter"/>
</dbReference>
<accession>A0A8C6LRJ5</accession>
<keyword evidence="8" id="KW-1185">Reference proteome</keyword>
<reference evidence="7" key="3">
    <citation type="submission" date="2025-09" db="UniProtKB">
        <authorList>
            <consortium name="Ensembl"/>
        </authorList>
    </citation>
    <scope>IDENTIFICATION</scope>
</reference>
<reference evidence="7" key="1">
    <citation type="submission" date="2014-08" db="EMBL/GenBank/DDBJ databases">
        <authorList>
            <person name="Senf B."/>
            <person name="Petzold A."/>
            <person name="Downie B.R."/>
            <person name="Koch P."/>
            <person name="Platzer M."/>
        </authorList>
    </citation>
    <scope>NUCLEOTIDE SEQUENCE [LARGE SCALE GENOMIC DNA]</scope>
    <source>
        <strain evidence="7">GRZ</strain>
    </source>
</reference>
<dbReference type="Ensembl" id="ENSNFUT00015025802.1">
    <property type="protein sequence ID" value="ENSNFUP00015024684.1"/>
    <property type="gene ID" value="ENSNFUG00015011930.1"/>
</dbReference>
<dbReference type="Proteomes" id="UP000694548">
    <property type="component" value="Chromosome sgr09"/>
</dbReference>
<name>A0A8C6LRJ5_NOTFU</name>
<dbReference type="PANTHER" id="PTHR23053">
    <property type="entry name" value="DLEC1 DELETED IN LUNG AND ESOPHAGEAL CANCER 1"/>
    <property type="match status" value="1"/>
</dbReference>
<dbReference type="InterPro" id="IPR013783">
    <property type="entry name" value="Ig-like_fold"/>
</dbReference>
<dbReference type="GO" id="GO:0003341">
    <property type="term" value="P:cilium movement"/>
    <property type="evidence" value="ECO:0007669"/>
    <property type="project" value="TreeGrafter"/>
</dbReference>
<dbReference type="AlphaFoldDB" id="A0A8C6LRJ5"/>
<evidence type="ECO:0000256" key="2">
    <source>
        <dbReference type="ARBA" id="ARBA00004496"/>
    </source>
</evidence>
<feature type="domain" description="HYDIN/VesB/CFA65-like Ig-like" evidence="6">
    <location>
        <begin position="321"/>
        <end position="419"/>
    </location>
</feature>
<sequence>MRYTELSAGAQQRGWKTKFRPFRKMSFQVFPSELVFQNFTPFQTYTLPLILLNKGTVPQSVMLEKLNSKVFHVVGPENGSGKVASGLAATFTVSFTPQENKQTSTHTHTRACARVCVCTDSKRLNPSIYSCFKLLSLVSVSTTTVCSSPFSVTPSCGTLDVGESMQVTVFFQPMTVGSHQEDLVLHYHTGEQNSAQYNETSDIVELKKTYIGLANTHTACLVNKNHFPLRFRWTVWPSQQDEDLGSFRFELQMSGMQNNRLSLFQIRFLHFLLFLMKQSISQFHIVFKPKEARLYQHTIYCDITGHESRLPLIISGEGLGPKLQLNYNLMDIKNVFIGDKNRYEISNKGLIDAPFRFSSSDTTFGHYFSIRPTEGVVPPEAHQIVEVTFKSHTLGPFSEDLLLTVTGQPQPLTLTFRGCVICPTFNFDVWDLEFGDVAFGFPSTLTCTLFNTSFVPINFVLRVLGDGLGSPSVSGFRQVSDLSLKSWQGHTAQGVHERPVEFTVSPAAGSVSAMSDITIKVTLCSNTVKTYWVAMVVDVEGVGEHIRTLPINFCIIVCF</sequence>
<evidence type="ECO:0000256" key="4">
    <source>
        <dbReference type="ARBA" id="ARBA00023069"/>
    </source>
</evidence>
<dbReference type="GeneTree" id="ENSGT00940000163228"/>
<keyword evidence="5" id="KW-0966">Cell projection</keyword>
<evidence type="ECO:0000256" key="3">
    <source>
        <dbReference type="ARBA" id="ARBA00022490"/>
    </source>
</evidence>
<evidence type="ECO:0000313" key="8">
    <source>
        <dbReference type="Proteomes" id="UP000694548"/>
    </source>
</evidence>
<dbReference type="InterPro" id="IPR033305">
    <property type="entry name" value="Hydin-like"/>
</dbReference>
<evidence type="ECO:0000256" key="1">
    <source>
        <dbReference type="ARBA" id="ARBA00004138"/>
    </source>
</evidence>
<dbReference type="PANTHER" id="PTHR23053:SF0">
    <property type="entry name" value="HYDROCEPHALUS-INDUCING PROTEIN HOMOLOG"/>
    <property type="match status" value="1"/>
</dbReference>
<organism evidence="7 8">
    <name type="scientific">Nothobranchius furzeri</name>
    <name type="common">Turquoise killifish</name>
    <dbReference type="NCBI Taxonomy" id="105023"/>
    <lineage>
        <taxon>Eukaryota</taxon>
        <taxon>Metazoa</taxon>
        <taxon>Chordata</taxon>
        <taxon>Craniata</taxon>
        <taxon>Vertebrata</taxon>
        <taxon>Euteleostomi</taxon>
        <taxon>Actinopterygii</taxon>
        <taxon>Neopterygii</taxon>
        <taxon>Teleostei</taxon>
        <taxon>Neoteleostei</taxon>
        <taxon>Acanthomorphata</taxon>
        <taxon>Ovalentaria</taxon>
        <taxon>Atherinomorphae</taxon>
        <taxon>Cyprinodontiformes</taxon>
        <taxon>Nothobranchiidae</taxon>
        <taxon>Nothobranchius</taxon>
    </lineage>
</organism>
<keyword evidence="3" id="KW-0963">Cytoplasm</keyword>
<comment type="subcellular location">
    <subcellularLocation>
        <location evidence="1">Cell projection</location>
        <location evidence="1">Cilium</location>
    </subcellularLocation>
    <subcellularLocation>
        <location evidence="2">Cytoplasm</location>
    </subcellularLocation>
</comment>
<reference evidence="7" key="2">
    <citation type="submission" date="2025-08" db="UniProtKB">
        <authorList>
            <consortium name="Ensembl"/>
        </authorList>
    </citation>
    <scope>IDENTIFICATION</scope>
</reference>
<proteinExistence type="predicted"/>
<dbReference type="GO" id="GO:0005930">
    <property type="term" value="C:axoneme"/>
    <property type="evidence" value="ECO:0007669"/>
    <property type="project" value="TreeGrafter"/>
</dbReference>